<dbReference type="STRING" id="1070870.SAMN05444351_1158"/>
<sequence length="300" mass="31859">MALVRGGPVALGQERRAVPGGAARRANRYTSRASAGQSSAADLRDVRGSSPHRSRVDHGCATSAMTASRPPITVGSAPQGVTGAHWGLLHSGPGDRSAAESMRRHTSCTVGIAIRGDEFRESGQEPRRRGQRARGRPPTTRTWRRAPAEARRRSGRRAGAGDRSQRTAAPVDTTTGRDSGSRCGGPRPGEAGARSRRGARPPGGTAPENRREPRPQACPPCSWSNDRTGPLPSYSTRSSIATSLLRRPIGHGRRDDRDLFDAGGAFVAACRRRARVRSGSIDAQRRAGAAPGPPTGDRRR</sequence>
<dbReference type="EMBL" id="FQVX01000001">
    <property type="protein sequence ID" value="SHF88796.1"/>
    <property type="molecule type" value="Genomic_DNA"/>
</dbReference>
<proteinExistence type="predicted"/>
<feature type="compositionally biased region" description="Basic and acidic residues" evidence="1">
    <location>
        <begin position="115"/>
        <end position="128"/>
    </location>
</feature>
<dbReference type="Proteomes" id="UP000184471">
    <property type="component" value="Unassembled WGS sequence"/>
</dbReference>
<feature type="compositionally biased region" description="Polar residues" evidence="1">
    <location>
        <begin position="222"/>
        <end position="239"/>
    </location>
</feature>
<organism evidence="2 3">
    <name type="scientific">Geodermatophilus nigrescens</name>
    <dbReference type="NCBI Taxonomy" id="1070870"/>
    <lineage>
        <taxon>Bacteria</taxon>
        <taxon>Bacillati</taxon>
        <taxon>Actinomycetota</taxon>
        <taxon>Actinomycetes</taxon>
        <taxon>Geodermatophilales</taxon>
        <taxon>Geodermatophilaceae</taxon>
        <taxon>Geodermatophilus</taxon>
    </lineage>
</organism>
<evidence type="ECO:0000313" key="3">
    <source>
        <dbReference type="Proteomes" id="UP000184471"/>
    </source>
</evidence>
<reference evidence="2 3" key="1">
    <citation type="submission" date="2016-11" db="EMBL/GenBank/DDBJ databases">
        <authorList>
            <person name="Jaros S."/>
            <person name="Januszkiewicz K."/>
            <person name="Wedrychowicz H."/>
        </authorList>
    </citation>
    <scope>NUCLEOTIDE SEQUENCE [LARGE SCALE GENOMIC DNA]</scope>
    <source>
        <strain evidence="2 3">DSM 45408</strain>
    </source>
</reference>
<keyword evidence="3" id="KW-1185">Reference proteome</keyword>
<feature type="region of interest" description="Disordered" evidence="1">
    <location>
        <begin position="15"/>
        <end position="79"/>
    </location>
</feature>
<feature type="region of interest" description="Disordered" evidence="1">
    <location>
        <begin position="113"/>
        <end position="239"/>
    </location>
</feature>
<protein>
    <submittedName>
        <fullName evidence="2">Uncharacterized protein</fullName>
    </submittedName>
</protein>
<feature type="compositionally biased region" description="Polar residues" evidence="1">
    <location>
        <begin position="29"/>
        <end position="40"/>
    </location>
</feature>
<gene>
    <name evidence="2" type="ORF">SAMN05444351_1158</name>
</gene>
<name>A0A1M5FBG3_9ACTN</name>
<feature type="region of interest" description="Disordered" evidence="1">
    <location>
        <begin position="274"/>
        <end position="300"/>
    </location>
</feature>
<dbReference type="AlphaFoldDB" id="A0A1M5FBG3"/>
<evidence type="ECO:0000256" key="1">
    <source>
        <dbReference type="SAM" id="MobiDB-lite"/>
    </source>
</evidence>
<evidence type="ECO:0000313" key="2">
    <source>
        <dbReference type="EMBL" id="SHF88796.1"/>
    </source>
</evidence>
<accession>A0A1M5FBG3</accession>